<organism evidence="1 2">
    <name type="scientific">Letharia lupina</name>
    <dbReference type="NCBI Taxonomy" id="560253"/>
    <lineage>
        <taxon>Eukaryota</taxon>
        <taxon>Fungi</taxon>
        <taxon>Dikarya</taxon>
        <taxon>Ascomycota</taxon>
        <taxon>Pezizomycotina</taxon>
        <taxon>Lecanoromycetes</taxon>
        <taxon>OSLEUM clade</taxon>
        <taxon>Lecanoromycetidae</taxon>
        <taxon>Lecanorales</taxon>
        <taxon>Lecanorineae</taxon>
        <taxon>Parmeliaceae</taxon>
        <taxon>Letharia</taxon>
    </lineage>
</organism>
<proteinExistence type="predicted"/>
<reference evidence="1 2" key="1">
    <citation type="journal article" date="2020" name="Genomics">
        <title>Complete, high-quality genomes from long-read metagenomic sequencing of two wolf lichen thalli reveals enigmatic genome architecture.</title>
        <authorList>
            <person name="McKenzie S.K."/>
            <person name="Walston R.F."/>
            <person name="Allen J.L."/>
        </authorList>
    </citation>
    <scope>NUCLEOTIDE SEQUENCE [LARGE SCALE GENOMIC DNA]</scope>
    <source>
        <strain evidence="1">WasteWater1</strain>
    </source>
</reference>
<dbReference type="Proteomes" id="UP000593566">
    <property type="component" value="Unassembled WGS sequence"/>
</dbReference>
<name>A0A8H6FET9_9LECA</name>
<comment type="caution">
    <text evidence="1">The sequence shown here is derived from an EMBL/GenBank/DDBJ whole genome shotgun (WGS) entry which is preliminary data.</text>
</comment>
<keyword evidence="2" id="KW-1185">Reference proteome</keyword>
<dbReference type="RefSeq" id="XP_037154586.1">
    <property type="nucleotide sequence ID" value="XM_037300738.1"/>
</dbReference>
<dbReference type="GeneID" id="59338274"/>
<dbReference type="EMBL" id="JACCJB010000007">
    <property type="protein sequence ID" value="KAF6225877.1"/>
    <property type="molecule type" value="Genomic_DNA"/>
</dbReference>
<dbReference type="AlphaFoldDB" id="A0A8H6FET9"/>
<evidence type="ECO:0000313" key="1">
    <source>
        <dbReference type="EMBL" id="KAF6225877.1"/>
    </source>
</evidence>
<evidence type="ECO:0000313" key="2">
    <source>
        <dbReference type="Proteomes" id="UP000593566"/>
    </source>
</evidence>
<gene>
    <name evidence="1" type="ORF">HO133_009879</name>
</gene>
<protein>
    <submittedName>
        <fullName evidence="1">Uncharacterized protein</fullName>
    </submittedName>
</protein>
<accession>A0A8H6FET9</accession>
<sequence length="125" mass="13337">MGPETLDVVLACTDHKVLVEIRRTPQPCSDVPGTPGAVSWGSIILHELVHLDASDTLGVEVADLLTEYTARAVLAVLPQGTNATSETNAYEQMAGFAWALGLGAPWWQGGTGLHDFSNSNFDGMW</sequence>